<dbReference type="Gene3D" id="1.20.140.10">
    <property type="entry name" value="Butyryl-CoA Dehydrogenase, subunit A, domain 3"/>
    <property type="match status" value="1"/>
</dbReference>
<sequence length="368" mass="38594">MLSSARKAAAVARDLAEETERGRQLAPGVVAELKAHDLLRIGLTADLGGAEPTTAEILATAETIATGDASAGWCVSIAATSSLLGAYLPEKGAQEVFGDPGSVAAGVWAPRAKGEMVDGGVRISGRWSFCSGVRHSDWIFLGFVQDGQVRTAAFPTAELEILDTWKTSGLRGTGSTDVVAKDVFVPDHRLFSVLDGPPAGARTLQRFPLFGFFAASIAAAALGNARGAMTEFAELATVRKPTGSSRSTAERPATQSTFAAAEASLRAARGLYYQAIDDAWQAAASDEPVSVELRTSLRLACTHAVRTSAEVVSAVYDLGGGSAIYEDSPLQRRFRDAHTATAHFQVNPATFELTGRLLLGLPTETGQL</sequence>
<proteinExistence type="predicted"/>
<dbReference type="Gene3D" id="2.40.110.10">
    <property type="entry name" value="Butyryl-CoA Dehydrogenase, subunit A, domain 2"/>
    <property type="match status" value="1"/>
</dbReference>
<dbReference type="GO" id="GO:0033539">
    <property type="term" value="P:fatty acid beta-oxidation using acyl-CoA dehydrogenase"/>
    <property type="evidence" value="ECO:0007669"/>
    <property type="project" value="TreeGrafter"/>
</dbReference>
<accession>A0A7W9KAW2</accession>
<evidence type="ECO:0000259" key="2">
    <source>
        <dbReference type="Pfam" id="PF08028"/>
    </source>
</evidence>
<dbReference type="InterPro" id="IPR036250">
    <property type="entry name" value="AcylCo_DH-like_C"/>
</dbReference>
<reference evidence="3 4" key="1">
    <citation type="submission" date="2020-08" db="EMBL/GenBank/DDBJ databases">
        <title>Sequencing the genomes of 1000 actinobacteria strains.</title>
        <authorList>
            <person name="Klenk H.-P."/>
        </authorList>
    </citation>
    <scope>NUCLEOTIDE SEQUENCE [LARGE SCALE GENOMIC DNA]</scope>
    <source>
        <strain evidence="3 4">DSM 43851</strain>
    </source>
</reference>
<gene>
    <name evidence="3" type="ORF">BJ998_000410</name>
</gene>
<dbReference type="GO" id="GO:0003995">
    <property type="term" value="F:acyl-CoA dehydrogenase activity"/>
    <property type="evidence" value="ECO:0007669"/>
    <property type="project" value="TreeGrafter"/>
</dbReference>
<dbReference type="Gene3D" id="1.10.540.10">
    <property type="entry name" value="Acyl-CoA dehydrogenase/oxidase, N-terminal domain"/>
    <property type="match status" value="1"/>
</dbReference>
<evidence type="ECO:0000313" key="3">
    <source>
        <dbReference type="EMBL" id="MBB5889214.1"/>
    </source>
</evidence>
<dbReference type="Pfam" id="PF08028">
    <property type="entry name" value="Acyl-CoA_dh_2"/>
    <property type="match status" value="1"/>
</dbReference>
<dbReference type="InterPro" id="IPR050741">
    <property type="entry name" value="Acyl-CoA_dehydrogenase"/>
</dbReference>
<dbReference type="AlphaFoldDB" id="A0A7W9KAW2"/>
<dbReference type="InterPro" id="IPR013107">
    <property type="entry name" value="Acyl-CoA_DH_C"/>
</dbReference>
<dbReference type="GO" id="GO:0005737">
    <property type="term" value="C:cytoplasm"/>
    <property type="evidence" value="ECO:0007669"/>
    <property type="project" value="TreeGrafter"/>
</dbReference>
<feature type="domain" description="Acyl-CoA dehydrogenase C-terminal" evidence="2">
    <location>
        <begin position="216"/>
        <end position="348"/>
    </location>
</feature>
<dbReference type="EMBL" id="JACHIR010000001">
    <property type="protein sequence ID" value="MBB5889214.1"/>
    <property type="molecule type" value="Genomic_DNA"/>
</dbReference>
<dbReference type="InterPro" id="IPR046373">
    <property type="entry name" value="Acyl-CoA_Oxase/DH_mid-dom_sf"/>
</dbReference>
<evidence type="ECO:0000256" key="1">
    <source>
        <dbReference type="ARBA" id="ARBA00023002"/>
    </source>
</evidence>
<dbReference type="SUPFAM" id="SSF47203">
    <property type="entry name" value="Acyl-CoA dehydrogenase C-terminal domain-like"/>
    <property type="match status" value="1"/>
</dbReference>
<dbReference type="SUPFAM" id="SSF56645">
    <property type="entry name" value="Acyl-CoA dehydrogenase NM domain-like"/>
    <property type="match status" value="1"/>
</dbReference>
<dbReference type="Proteomes" id="UP000585638">
    <property type="component" value="Unassembled WGS sequence"/>
</dbReference>
<name>A0A7W9KAW2_9PSEU</name>
<keyword evidence="4" id="KW-1185">Reference proteome</keyword>
<dbReference type="PANTHER" id="PTHR48083">
    <property type="entry name" value="MEDIUM-CHAIN SPECIFIC ACYL-COA DEHYDROGENASE, MITOCHONDRIAL-RELATED"/>
    <property type="match status" value="1"/>
</dbReference>
<dbReference type="GO" id="GO:0050660">
    <property type="term" value="F:flavin adenine dinucleotide binding"/>
    <property type="evidence" value="ECO:0007669"/>
    <property type="project" value="InterPro"/>
</dbReference>
<dbReference type="RefSeq" id="WP_184857949.1">
    <property type="nucleotide sequence ID" value="NZ_BAAAWY010000089.1"/>
</dbReference>
<protein>
    <submittedName>
        <fullName evidence="3">Alkylation response protein AidB-like acyl-CoA dehydrogenase</fullName>
    </submittedName>
</protein>
<evidence type="ECO:0000313" key="4">
    <source>
        <dbReference type="Proteomes" id="UP000585638"/>
    </source>
</evidence>
<dbReference type="InterPro" id="IPR009100">
    <property type="entry name" value="AcylCoA_DH/oxidase_NM_dom_sf"/>
</dbReference>
<dbReference type="PIRSF" id="PIRSF016578">
    <property type="entry name" value="HsaA"/>
    <property type="match status" value="1"/>
</dbReference>
<organism evidence="3 4">
    <name type="scientific">Kutzneria kofuensis</name>
    <dbReference type="NCBI Taxonomy" id="103725"/>
    <lineage>
        <taxon>Bacteria</taxon>
        <taxon>Bacillati</taxon>
        <taxon>Actinomycetota</taxon>
        <taxon>Actinomycetes</taxon>
        <taxon>Pseudonocardiales</taxon>
        <taxon>Pseudonocardiaceae</taxon>
        <taxon>Kutzneria</taxon>
    </lineage>
</organism>
<dbReference type="PANTHER" id="PTHR48083:SF5">
    <property type="entry name" value="NRGC PROTEIN"/>
    <property type="match status" value="1"/>
</dbReference>
<comment type="caution">
    <text evidence="3">The sequence shown here is derived from an EMBL/GenBank/DDBJ whole genome shotgun (WGS) entry which is preliminary data.</text>
</comment>
<dbReference type="InterPro" id="IPR037069">
    <property type="entry name" value="AcylCoA_DH/ox_N_sf"/>
</dbReference>
<keyword evidence="1" id="KW-0560">Oxidoreductase</keyword>